<dbReference type="PANTHER" id="PTHR10127">
    <property type="entry name" value="DISCOIDIN, CUB, EGF, LAMININ , AND ZINC METALLOPROTEASE DOMAIN CONTAINING"/>
    <property type="match status" value="1"/>
</dbReference>
<evidence type="ECO:0000256" key="1">
    <source>
        <dbReference type="PROSITE-ProRule" id="PRU01211"/>
    </source>
</evidence>
<comment type="cofactor">
    <cofactor evidence="1 2">
        <name>Zn(2+)</name>
        <dbReference type="ChEBI" id="CHEBI:29105"/>
    </cofactor>
    <text evidence="1 2">Binds 1 zinc ion per subunit.</text>
</comment>
<dbReference type="InterPro" id="IPR000998">
    <property type="entry name" value="MAM_dom"/>
</dbReference>
<evidence type="ECO:0000256" key="2">
    <source>
        <dbReference type="RuleBase" id="RU361183"/>
    </source>
</evidence>
<proteinExistence type="predicted"/>
<dbReference type="InterPro" id="IPR034035">
    <property type="entry name" value="Astacin-like_dom"/>
</dbReference>
<dbReference type="Pfam" id="PF01400">
    <property type="entry name" value="Astacin"/>
    <property type="match status" value="1"/>
</dbReference>
<dbReference type="Gene3D" id="2.60.120.200">
    <property type="match status" value="1"/>
</dbReference>
<evidence type="ECO:0000259" key="4">
    <source>
        <dbReference type="PROSITE" id="PS51864"/>
    </source>
</evidence>
<dbReference type="SUPFAM" id="SSF55486">
    <property type="entry name" value="Metalloproteases ('zincins'), catalytic domain"/>
    <property type="match status" value="1"/>
</dbReference>
<dbReference type="InterPro" id="IPR006026">
    <property type="entry name" value="Peptidase_Metallo"/>
</dbReference>
<dbReference type="CDD" id="cd04280">
    <property type="entry name" value="ZnMc_astacin_like"/>
    <property type="match status" value="1"/>
</dbReference>
<dbReference type="SMART" id="SM00137">
    <property type="entry name" value="MAM"/>
    <property type="match status" value="1"/>
</dbReference>
<sequence length="424" mass="48394">MYRYLLLALVIWTDQPGSQAYFSEELGLYDDSTPDYETHPESRSLLIDDIEVDPSRNAVYYDSELWTDGIIPYVIDSKYPTVVRDRIVASMREIETNVNVKGHTDCIHFVPRLHQVNYIYVLPRSTSCSSQIGCTHRGKQEVSIGKGCERKGIIIHELTHAIGFWHEHTRPDRDNYVSIDIQNVDSSHRHNYDKHTHSRTLHTSYDYASVMHYNAYEFALDRTKPAMTPKRSVPDGAKMGQRLQHSTIDVLKIQRLYKCHEDTSHIVQWLSSPDDHCDFAKGLCKWTQDTHDQFDWTVQSGHSSSGPGAGITTGVDNYLIAKASGHSSKHARIRSKIYTARKLCVDYWFFNHGSSGRLRLITEQDSGYSHTVSSYGSQHSMKWYHAMNSVSQSSSSPYRLVFEAYTSHADIAIDDINISEGDCT</sequence>
<feature type="binding site" evidence="1">
    <location>
        <position position="166"/>
    </location>
    <ligand>
        <name>Zn(2+)</name>
        <dbReference type="ChEBI" id="CHEBI:29105"/>
        <note>catalytic</note>
    </ligand>
</feature>
<feature type="active site" evidence="1">
    <location>
        <position position="157"/>
    </location>
</feature>
<comment type="caution">
    <text evidence="1">Lacks conserved residue(s) required for the propagation of feature annotation.</text>
</comment>
<dbReference type="Gene3D" id="3.40.390.10">
    <property type="entry name" value="Collagenase (Catalytic Domain)"/>
    <property type="match status" value="1"/>
</dbReference>
<dbReference type="InterPro" id="IPR024079">
    <property type="entry name" value="MetalloPept_cat_dom_sf"/>
</dbReference>
<dbReference type="PRINTS" id="PR00480">
    <property type="entry name" value="ASTACIN"/>
</dbReference>
<evidence type="ECO:0000259" key="3">
    <source>
        <dbReference type="PROSITE" id="PS50060"/>
    </source>
</evidence>
<dbReference type="Pfam" id="PF00629">
    <property type="entry name" value="MAM"/>
    <property type="match status" value="1"/>
</dbReference>
<dbReference type="InterPro" id="IPR001506">
    <property type="entry name" value="Peptidase_M12A"/>
</dbReference>
<evidence type="ECO:0000313" key="6">
    <source>
        <dbReference type="RefSeq" id="XP_012940944.1"/>
    </source>
</evidence>
<feature type="domain" description="MAM" evidence="3">
    <location>
        <begin position="275"/>
        <end position="424"/>
    </location>
</feature>
<reference evidence="6" key="1">
    <citation type="submission" date="2025-08" db="UniProtKB">
        <authorList>
            <consortium name="RefSeq"/>
        </authorList>
    </citation>
    <scope>IDENTIFICATION</scope>
</reference>
<keyword evidence="2" id="KW-0732">Signal</keyword>
<dbReference type="PROSITE" id="PS51864">
    <property type="entry name" value="ASTACIN"/>
    <property type="match status" value="1"/>
</dbReference>
<dbReference type="SMART" id="SM00235">
    <property type="entry name" value="ZnMc"/>
    <property type="match status" value="1"/>
</dbReference>
<accession>A0ABM1A500</accession>
<evidence type="ECO:0000313" key="5">
    <source>
        <dbReference type="Proteomes" id="UP000694888"/>
    </source>
</evidence>
<dbReference type="Proteomes" id="UP000694888">
    <property type="component" value="Unplaced"/>
</dbReference>
<organism evidence="5 6">
    <name type="scientific">Aplysia californica</name>
    <name type="common">California sea hare</name>
    <dbReference type="NCBI Taxonomy" id="6500"/>
    <lineage>
        <taxon>Eukaryota</taxon>
        <taxon>Metazoa</taxon>
        <taxon>Spiralia</taxon>
        <taxon>Lophotrochozoa</taxon>
        <taxon>Mollusca</taxon>
        <taxon>Gastropoda</taxon>
        <taxon>Heterobranchia</taxon>
        <taxon>Euthyneura</taxon>
        <taxon>Tectipleura</taxon>
        <taxon>Aplysiida</taxon>
        <taxon>Aplysioidea</taxon>
        <taxon>Aplysiidae</taxon>
        <taxon>Aplysia</taxon>
    </lineage>
</organism>
<name>A0ABM1A500_APLCA</name>
<keyword evidence="1 2" id="KW-0479">Metal-binding</keyword>
<keyword evidence="5" id="KW-1185">Reference proteome</keyword>
<dbReference type="RefSeq" id="XP_012940944.1">
    <property type="nucleotide sequence ID" value="XM_013085490.2"/>
</dbReference>
<dbReference type="EC" id="3.4.24.-" evidence="2"/>
<gene>
    <name evidence="6" type="primary">LOC101859801</name>
</gene>
<keyword evidence="1 2" id="KW-0482">Metalloprotease</keyword>
<keyword evidence="1 2" id="KW-0862">Zinc</keyword>
<feature type="binding site" evidence="1">
    <location>
        <position position="160"/>
    </location>
    <ligand>
        <name>Zn(2+)</name>
        <dbReference type="ChEBI" id="CHEBI:29105"/>
        <note>catalytic</note>
    </ligand>
</feature>
<keyword evidence="1 2" id="KW-0645">Protease</keyword>
<feature type="domain" description="Peptidase M12A" evidence="4">
    <location>
        <begin position="57"/>
        <end position="260"/>
    </location>
</feature>
<dbReference type="PANTHER" id="PTHR10127:SF886">
    <property type="entry name" value="ASTACIN-LIKE METALLOENDOPEPTIDASE"/>
    <property type="match status" value="1"/>
</dbReference>
<feature type="signal peptide" evidence="2">
    <location>
        <begin position="1"/>
        <end position="20"/>
    </location>
</feature>
<dbReference type="CDD" id="cd06263">
    <property type="entry name" value="MAM"/>
    <property type="match status" value="1"/>
</dbReference>
<keyword evidence="1 2" id="KW-0378">Hydrolase</keyword>
<dbReference type="SUPFAM" id="SSF49899">
    <property type="entry name" value="Concanavalin A-like lectins/glucanases"/>
    <property type="match status" value="1"/>
</dbReference>
<feature type="chain" id="PRO_5044949472" description="Metalloendopeptidase" evidence="2">
    <location>
        <begin position="21"/>
        <end position="424"/>
    </location>
</feature>
<dbReference type="InterPro" id="IPR013320">
    <property type="entry name" value="ConA-like_dom_sf"/>
</dbReference>
<dbReference type="PROSITE" id="PS50060">
    <property type="entry name" value="MAM_2"/>
    <property type="match status" value="1"/>
</dbReference>
<protein>
    <recommendedName>
        <fullName evidence="2">Metalloendopeptidase</fullName>
        <ecNumber evidence="2">3.4.24.-</ecNumber>
    </recommendedName>
</protein>
<dbReference type="GeneID" id="101859801"/>
<feature type="binding site" evidence="1">
    <location>
        <position position="156"/>
    </location>
    <ligand>
        <name>Zn(2+)</name>
        <dbReference type="ChEBI" id="CHEBI:29105"/>
        <note>catalytic</note>
    </ligand>
</feature>